<evidence type="ECO:0000259" key="15">
    <source>
        <dbReference type="SMART" id="SM00478"/>
    </source>
</evidence>
<dbReference type="RefSeq" id="WP_354547905.1">
    <property type="nucleotide sequence ID" value="NZ_JBEPSM010000001.1"/>
</dbReference>
<keyword evidence="11" id="KW-0411">Iron-sulfur</keyword>
<dbReference type="SUPFAM" id="SSF48150">
    <property type="entry name" value="DNA-glycosylase"/>
    <property type="match status" value="1"/>
</dbReference>
<protein>
    <recommendedName>
        <fullName evidence="5 14">Adenine DNA glycosylase</fullName>
        <ecNumber evidence="4 14">3.2.2.31</ecNumber>
    </recommendedName>
</protein>
<dbReference type="SMART" id="SM00478">
    <property type="entry name" value="ENDO3c"/>
    <property type="match status" value="1"/>
</dbReference>
<gene>
    <name evidence="16" type="ORF">ABIE08_000070</name>
</gene>
<dbReference type="InterPro" id="IPR003265">
    <property type="entry name" value="HhH-GPD_domain"/>
</dbReference>
<evidence type="ECO:0000256" key="4">
    <source>
        <dbReference type="ARBA" id="ARBA00012045"/>
    </source>
</evidence>
<evidence type="ECO:0000256" key="7">
    <source>
        <dbReference type="ARBA" id="ARBA00022723"/>
    </source>
</evidence>
<feature type="domain" description="HhH-GPD" evidence="15">
    <location>
        <begin position="50"/>
        <end position="199"/>
    </location>
</feature>
<keyword evidence="8 14" id="KW-0227">DNA damage</keyword>
<evidence type="ECO:0000313" key="17">
    <source>
        <dbReference type="Proteomes" id="UP001549321"/>
    </source>
</evidence>
<dbReference type="InterPro" id="IPR044298">
    <property type="entry name" value="MIG/MutY"/>
</dbReference>
<dbReference type="InterPro" id="IPR005760">
    <property type="entry name" value="A/G_AdeGlyc_MutY"/>
</dbReference>
<evidence type="ECO:0000256" key="11">
    <source>
        <dbReference type="ARBA" id="ARBA00023014"/>
    </source>
</evidence>
<dbReference type="PANTHER" id="PTHR42944">
    <property type="entry name" value="ADENINE DNA GLYCOSYLASE"/>
    <property type="match status" value="1"/>
</dbReference>
<dbReference type="Gene3D" id="3.90.79.10">
    <property type="entry name" value="Nucleoside Triphosphate Pyrophosphohydrolase"/>
    <property type="match status" value="1"/>
</dbReference>
<dbReference type="Pfam" id="PF14815">
    <property type="entry name" value="NUDIX_4"/>
    <property type="match status" value="1"/>
</dbReference>
<dbReference type="SUPFAM" id="SSF55811">
    <property type="entry name" value="Nudix"/>
    <property type="match status" value="1"/>
</dbReference>
<organism evidence="16 17">
    <name type="scientific">Kaistia defluvii</name>
    <dbReference type="NCBI Taxonomy" id="410841"/>
    <lineage>
        <taxon>Bacteria</taxon>
        <taxon>Pseudomonadati</taxon>
        <taxon>Pseudomonadota</taxon>
        <taxon>Alphaproteobacteria</taxon>
        <taxon>Hyphomicrobiales</taxon>
        <taxon>Kaistiaceae</taxon>
        <taxon>Kaistia</taxon>
    </lineage>
</organism>
<evidence type="ECO:0000256" key="14">
    <source>
        <dbReference type="RuleBase" id="RU365096"/>
    </source>
</evidence>
<comment type="caution">
    <text evidence="16">The sequence shown here is derived from an EMBL/GenBank/DDBJ whole genome shotgun (WGS) entry which is preliminary data.</text>
</comment>
<comment type="function">
    <text evidence="2">Adenine glycosylase active on G-A mispairs. MutY also corrects error-prone DNA synthesis past GO lesions which are due to the oxidatively damaged form of guanine: 7,8-dihydro-8-oxoguanine (8-oxo-dGTP).</text>
</comment>
<evidence type="ECO:0000256" key="2">
    <source>
        <dbReference type="ARBA" id="ARBA00002933"/>
    </source>
</evidence>
<keyword evidence="7" id="KW-0479">Metal-binding</keyword>
<evidence type="ECO:0000256" key="13">
    <source>
        <dbReference type="ARBA" id="ARBA00023295"/>
    </source>
</evidence>
<accession>A0ABV2QT08</accession>
<evidence type="ECO:0000256" key="6">
    <source>
        <dbReference type="ARBA" id="ARBA00022485"/>
    </source>
</evidence>
<evidence type="ECO:0000256" key="5">
    <source>
        <dbReference type="ARBA" id="ARBA00022023"/>
    </source>
</evidence>
<dbReference type="InterPro" id="IPR015797">
    <property type="entry name" value="NUDIX_hydrolase-like_dom_sf"/>
</dbReference>
<evidence type="ECO:0000256" key="9">
    <source>
        <dbReference type="ARBA" id="ARBA00022801"/>
    </source>
</evidence>
<evidence type="ECO:0000313" key="16">
    <source>
        <dbReference type="EMBL" id="MET4632157.1"/>
    </source>
</evidence>
<dbReference type="InterPro" id="IPR011257">
    <property type="entry name" value="DNA_glycosylase"/>
</dbReference>
<evidence type="ECO:0000256" key="10">
    <source>
        <dbReference type="ARBA" id="ARBA00023004"/>
    </source>
</evidence>
<comment type="cofactor">
    <cofactor evidence="14">
        <name>[4Fe-4S] cluster</name>
        <dbReference type="ChEBI" id="CHEBI:49883"/>
    </cofactor>
    <text evidence="14">Binds 1 [4Fe-4S] cluster.</text>
</comment>
<keyword evidence="17" id="KW-1185">Reference proteome</keyword>
<keyword evidence="9 16" id="KW-0378">Hydrolase</keyword>
<keyword evidence="10 14" id="KW-0408">Iron</keyword>
<dbReference type="CDD" id="cd03431">
    <property type="entry name" value="NUDIX_DNA_Glycosylase_C-MutY"/>
    <property type="match status" value="1"/>
</dbReference>
<sequence>MIQPVSPPRPADLLAWYDRHARWLPWRTPPAERCAGVKPDPYRVWLSEIMLQQTNVTTVKPYFEAFLARWPTVADLAAAPTEDVLKAWAGLGYYSRARNLKACADAVVREHGGRFPESAAGLRELPGIGAYTSAAIAAIAHDEPAAVVDGNVERVLSRVFAIETPFPAAKKEIGALQAQLTPEKRAGDYAQAMMDLGATLCTPKRPACSLCPWETGCVAHARGTEELYPRKAAKTDRPERAGAAFVAIRADGAILLRKRPERGLLGGMTEVPGSDWIQGSEGSRGPEAAPLVADWQRVAAPVIHVFTHFRLTLDIWHARLPDTHPAPDDAWWASAAELPHEALPSVMKKAIEAAAPGATRKRK</sequence>
<reference evidence="16 17" key="1">
    <citation type="submission" date="2024-06" db="EMBL/GenBank/DDBJ databases">
        <title>Sorghum-associated microbial communities from plants grown in Nebraska, USA.</title>
        <authorList>
            <person name="Schachtman D."/>
        </authorList>
    </citation>
    <scope>NUCLEOTIDE SEQUENCE [LARGE SCALE GENOMIC DNA]</scope>
    <source>
        <strain evidence="16 17">3207</strain>
    </source>
</reference>
<dbReference type="EMBL" id="JBEPSM010000001">
    <property type="protein sequence ID" value="MET4632157.1"/>
    <property type="molecule type" value="Genomic_DNA"/>
</dbReference>
<name>A0ABV2QT08_9HYPH</name>
<evidence type="ECO:0000256" key="8">
    <source>
        <dbReference type="ARBA" id="ARBA00022763"/>
    </source>
</evidence>
<dbReference type="CDD" id="cd00056">
    <property type="entry name" value="ENDO3c"/>
    <property type="match status" value="1"/>
</dbReference>
<evidence type="ECO:0000256" key="12">
    <source>
        <dbReference type="ARBA" id="ARBA00023204"/>
    </source>
</evidence>
<keyword evidence="6" id="KW-0004">4Fe-4S</keyword>
<dbReference type="Proteomes" id="UP001549321">
    <property type="component" value="Unassembled WGS sequence"/>
</dbReference>
<dbReference type="NCBIfam" id="TIGR01084">
    <property type="entry name" value="mutY"/>
    <property type="match status" value="1"/>
</dbReference>
<dbReference type="Pfam" id="PF00730">
    <property type="entry name" value="HhH-GPD"/>
    <property type="match status" value="1"/>
</dbReference>
<evidence type="ECO:0000256" key="1">
    <source>
        <dbReference type="ARBA" id="ARBA00000843"/>
    </source>
</evidence>
<keyword evidence="13 14" id="KW-0326">Glycosidase</keyword>
<comment type="similarity">
    <text evidence="3 14">Belongs to the Nth/MutY family.</text>
</comment>
<dbReference type="GO" id="GO:0000701">
    <property type="term" value="F:purine-specific mismatch base pair DNA N-glycosylase activity"/>
    <property type="evidence" value="ECO:0007669"/>
    <property type="project" value="UniProtKB-EC"/>
</dbReference>
<proteinExistence type="inferred from homology"/>
<dbReference type="PROSITE" id="PS00764">
    <property type="entry name" value="ENDONUCLEASE_III_1"/>
    <property type="match status" value="1"/>
</dbReference>
<comment type="catalytic activity">
    <reaction evidence="1 14">
        <text>Hydrolyzes free adenine bases from 7,8-dihydro-8-oxoguanine:adenine mismatched double-stranded DNA, leaving an apurinic site.</text>
        <dbReference type="EC" id="3.2.2.31"/>
    </reaction>
</comment>
<dbReference type="InterPro" id="IPR004035">
    <property type="entry name" value="Endouclease-III_FeS-bd_BS"/>
</dbReference>
<dbReference type="Gene3D" id="1.10.1670.10">
    <property type="entry name" value="Helix-hairpin-Helix base-excision DNA repair enzymes (C-terminal)"/>
    <property type="match status" value="1"/>
</dbReference>
<dbReference type="Gene3D" id="1.10.340.30">
    <property type="entry name" value="Hypothetical protein, domain 2"/>
    <property type="match status" value="1"/>
</dbReference>
<dbReference type="InterPro" id="IPR029119">
    <property type="entry name" value="MutY_C"/>
</dbReference>
<evidence type="ECO:0000256" key="3">
    <source>
        <dbReference type="ARBA" id="ARBA00008343"/>
    </source>
</evidence>
<dbReference type="InterPro" id="IPR023170">
    <property type="entry name" value="HhH_base_excis_C"/>
</dbReference>
<dbReference type="PANTHER" id="PTHR42944:SF1">
    <property type="entry name" value="ADENINE DNA GLYCOSYLASE"/>
    <property type="match status" value="1"/>
</dbReference>
<dbReference type="EC" id="3.2.2.31" evidence="4 14"/>
<keyword evidence="12" id="KW-0234">DNA repair</keyword>